<evidence type="ECO:0000313" key="6">
    <source>
        <dbReference type="EMBL" id="TFK38056.1"/>
    </source>
</evidence>
<evidence type="ECO:0000256" key="1">
    <source>
        <dbReference type="ARBA" id="ARBA00022837"/>
    </source>
</evidence>
<dbReference type="GO" id="GO:0016197">
    <property type="term" value="P:endosomal transport"/>
    <property type="evidence" value="ECO:0007669"/>
    <property type="project" value="TreeGrafter"/>
</dbReference>
<feature type="domain" description="EF-hand" evidence="5">
    <location>
        <begin position="45"/>
        <end position="80"/>
    </location>
</feature>
<dbReference type="AlphaFoldDB" id="A0A5C3M156"/>
<dbReference type="PROSITE" id="PS50031">
    <property type="entry name" value="EH"/>
    <property type="match status" value="3"/>
</dbReference>
<reference evidence="6 7" key="1">
    <citation type="journal article" date="2019" name="Nat. Ecol. Evol.">
        <title>Megaphylogeny resolves global patterns of mushroom evolution.</title>
        <authorList>
            <person name="Varga T."/>
            <person name="Krizsan K."/>
            <person name="Foldi C."/>
            <person name="Dima B."/>
            <person name="Sanchez-Garcia M."/>
            <person name="Sanchez-Ramirez S."/>
            <person name="Szollosi G.J."/>
            <person name="Szarkandi J.G."/>
            <person name="Papp V."/>
            <person name="Albert L."/>
            <person name="Andreopoulos W."/>
            <person name="Angelini C."/>
            <person name="Antonin V."/>
            <person name="Barry K.W."/>
            <person name="Bougher N.L."/>
            <person name="Buchanan P."/>
            <person name="Buyck B."/>
            <person name="Bense V."/>
            <person name="Catcheside P."/>
            <person name="Chovatia M."/>
            <person name="Cooper J."/>
            <person name="Damon W."/>
            <person name="Desjardin D."/>
            <person name="Finy P."/>
            <person name="Geml J."/>
            <person name="Haridas S."/>
            <person name="Hughes K."/>
            <person name="Justo A."/>
            <person name="Karasinski D."/>
            <person name="Kautmanova I."/>
            <person name="Kiss B."/>
            <person name="Kocsube S."/>
            <person name="Kotiranta H."/>
            <person name="LaButti K.M."/>
            <person name="Lechner B.E."/>
            <person name="Liimatainen K."/>
            <person name="Lipzen A."/>
            <person name="Lukacs Z."/>
            <person name="Mihaltcheva S."/>
            <person name="Morgado L.N."/>
            <person name="Niskanen T."/>
            <person name="Noordeloos M.E."/>
            <person name="Ohm R.A."/>
            <person name="Ortiz-Santana B."/>
            <person name="Ovrebo C."/>
            <person name="Racz N."/>
            <person name="Riley R."/>
            <person name="Savchenko A."/>
            <person name="Shiryaev A."/>
            <person name="Soop K."/>
            <person name="Spirin V."/>
            <person name="Szebenyi C."/>
            <person name="Tomsovsky M."/>
            <person name="Tulloss R.E."/>
            <person name="Uehling J."/>
            <person name="Grigoriev I.V."/>
            <person name="Vagvolgyi C."/>
            <person name="Papp T."/>
            <person name="Martin F.M."/>
            <person name="Miettinen O."/>
            <person name="Hibbett D.S."/>
            <person name="Nagy L.G."/>
        </authorList>
    </citation>
    <scope>NUCLEOTIDE SEQUENCE [LARGE SCALE GENOMIC DNA]</scope>
    <source>
        <strain evidence="6 7">CBS 166.37</strain>
    </source>
</reference>
<feature type="region of interest" description="Disordered" evidence="3">
    <location>
        <begin position="762"/>
        <end position="788"/>
    </location>
</feature>
<dbReference type="PROSITE" id="PS50222">
    <property type="entry name" value="EF_HAND_2"/>
    <property type="match status" value="1"/>
</dbReference>
<dbReference type="Gene3D" id="1.10.238.10">
    <property type="entry name" value="EF-hand"/>
    <property type="match status" value="3"/>
</dbReference>
<feature type="domain" description="EH" evidence="4">
    <location>
        <begin position="272"/>
        <end position="361"/>
    </location>
</feature>
<dbReference type="Pfam" id="PF12763">
    <property type="entry name" value="EH"/>
    <property type="match status" value="3"/>
</dbReference>
<feature type="compositionally biased region" description="Basic and acidic residues" evidence="3">
    <location>
        <begin position="610"/>
        <end position="620"/>
    </location>
</feature>
<dbReference type="Proteomes" id="UP000308652">
    <property type="component" value="Unassembled WGS sequence"/>
</dbReference>
<proteinExistence type="predicted"/>
<dbReference type="GO" id="GO:0005737">
    <property type="term" value="C:cytoplasm"/>
    <property type="evidence" value="ECO:0007669"/>
    <property type="project" value="TreeGrafter"/>
</dbReference>
<protein>
    <submittedName>
        <fullName evidence="6">Uncharacterized protein</fullName>
    </submittedName>
</protein>
<dbReference type="GO" id="GO:0006897">
    <property type="term" value="P:endocytosis"/>
    <property type="evidence" value="ECO:0007669"/>
    <property type="project" value="TreeGrafter"/>
</dbReference>
<dbReference type="STRING" id="68775.A0A5C3M156"/>
<gene>
    <name evidence="6" type="ORF">BDQ12DRAFT_606218</name>
</gene>
<keyword evidence="7" id="KW-1185">Reference proteome</keyword>
<evidence type="ECO:0000256" key="3">
    <source>
        <dbReference type="SAM" id="MobiDB-lite"/>
    </source>
</evidence>
<dbReference type="InterPro" id="IPR002048">
    <property type="entry name" value="EF_hand_dom"/>
</dbReference>
<dbReference type="InterPro" id="IPR018247">
    <property type="entry name" value="EF_Hand_1_Ca_BS"/>
</dbReference>
<dbReference type="GO" id="GO:0005886">
    <property type="term" value="C:plasma membrane"/>
    <property type="evidence" value="ECO:0007669"/>
    <property type="project" value="TreeGrafter"/>
</dbReference>
<evidence type="ECO:0000256" key="2">
    <source>
        <dbReference type="SAM" id="Coils"/>
    </source>
</evidence>
<dbReference type="PROSITE" id="PS00018">
    <property type="entry name" value="EF_HAND_1"/>
    <property type="match status" value="1"/>
</dbReference>
<keyword evidence="2" id="KW-0175">Coiled coil</keyword>
<dbReference type="GO" id="GO:0005509">
    <property type="term" value="F:calcium ion binding"/>
    <property type="evidence" value="ECO:0007669"/>
    <property type="project" value="InterPro"/>
</dbReference>
<dbReference type="SMART" id="SM00027">
    <property type="entry name" value="EH"/>
    <property type="match status" value="3"/>
</dbReference>
<evidence type="ECO:0000313" key="7">
    <source>
        <dbReference type="Proteomes" id="UP000308652"/>
    </source>
</evidence>
<evidence type="ECO:0000259" key="5">
    <source>
        <dbReference type="PROSITE" id="PS50222"/>
    </source>
</evidence>
<evidence type="ECO:0000259" key="4">
    <source>
        <dbReference type="PROSITE" id="PS50031"/>
    </source>
</evidence>
<dbReference type="SUPFAM" id="SSF47473">
    <property type="entry name" value="EF-hand"/>
    <property type="match status" value="3"/>
</dbReference>
<dbReference type="InterPro" id="IPR000261">
    <property type="entry name" value="EH_dom"/>
</dbReference>
<accession>A0A5C3M156</accession>
<name>A0A5C3M156_9AGAR</name>
<keyword evidence="1" id="KW-0106">Calcium</keyword>
<feature type="coiled-coil region" evidence="2">
    <location>
        <begin position="467"/>
        <end position="497"/>
    </location>
</feature>
<dbReference type="EMBL" id="ML213604">
    <property type="protein sequence ID" value="TFK38056.1"/>
    <property type="molecule type" value="Genomic_DNA"/>
</dbReference>
<dbReference type="OrthoDB" id="524326at2759"/>
<dbReference type="InterPro" id="IPR011992">
    <property type="entry name" value="EF-hand-dom_pair"/>
</dbReference>
<sequence>MTLNDFVPSTYELGLAAQILSYADHQGLGTLPAEAAVDVFERSGLSAAILAEIWTLSDEDASGALTEKEIAAVVRLIGWAQSGEIVREALLHQVGPHAVIDGISDSQSSSDVIHSTPLLPPITTDEKRVIQRAFMEAGPVHGLLDGDKVRDIFLKSNLSFHILAEIWNLADGKERGALDIVEFTLGMYLIHALKSCTISSVPTSIPSHIYEDLAKETLLDPFSQSGPSFPSPLQRPSPAALSTSALSVSASTISPGASSSSYTSHWDVDAHERLEYNHHFDLLDSQNRGFVDGDAAAKFMLKFKLPAEDRAHIWDLADIHNDNRLTRDCFAVAMHLIHRKLAGEEIPHALPPSLIPISLRPPLTAPVLRAASSSRQLMATETLKPRRRRASSPVREHIGTTPRLRRSKTELPVYTRYPSHKNNRHSVFDVPGMFLYLLALNEDEADYVTVTIPVEPLIKTEPSTPDNHALEELQEETKNLRQQVEELTSQLKSQNNYRDRNATLIQENELLKIQVRKMEHSLTQSLLAKEEHEAANELAGEIERLAARCVELEHLQPELEHSSRLLAVVTQDNAGLKAQLRDAHETNREAVEQLETLRKTIQGLQHEKEELSTRVSDMERSMAAPETRASQKELRVVLKDVTKENEKLKQRIREMEKSMTQLLLSGKANMRDDDLARENRRLTLRAQEMEALATQLQSSTEDPEMERVMAAVTQENEDLKYRLRDLQQSVNQMRTTNDAKIELLQRQVTELTGENNRLKVQAHATSSIGADHDPSIPPPSYDDAFSIP</sequence>
<dbReference type="PANTHER" id="PTHR11216">
    <property type="entry name" value="EH DOMAIN"/>
    <property type="match status" value="1"/>
</dbReference>
<feature type="domain" description="EH" evidence="4">
    <location>
        <begin position="126"/>
        <end position="216"/>
    </location>
</feature>
<feature type="domain" description="EH" evidence="4">
    <location>
        <begin position="12"/>
        <end position="84"/>
    </location>
</feature>
<dbReference type="CDD" id="cd00052">
    <property type="entry name" value="EH"/>
    <property type="match status" value="2"/>
</dbReference>
<organism evidence="6 7">
    <name type="scientific">Crucibulum laeve</name>
    <dbReference type="NCBI Taxonomy" id="68775"/>
    <lineage>
        <taxon>Eukaryota</taxon>
        <taxon>Fungi</taxon>
        <taxon>Dikarya</taxon>
        <taxon>Basidiomycota</taxon>
        <taxon>Agaricomycotina</taxon>
        <taxon>Agaricomycetes</taxon>
        <taxon>Agaricomycetidae</taxon>
        <taxon>Agaricales</taxon>
        <taxon>Agaricineae</taxon>
        <taxon>Nidulariaceae</taxon>
        <taxon>Crucibulum</taxon>
    </lineage>
</organism>
<feature type="region of interest" description="Disordered" evidence="3">
    <location>
        <begin position="610"/>
        <end position="631"/>
    </location>
</feature>